<feature type="transmembrane region" description="Helical" evidence="1">
    <location>
        <begin position="6"/>
        <end position="24"/>
    </location>
</feature>
<sequence>MISTYFVTNLAFCIGALATFWPLYKKIRQSLSSMLNKLKQEVILPYDIQKQSQNLLNSAIAQSHETEKTITEILKKAQEEYNLIISSNKKDIENIIEKHLDIAVQKISDQVSSMVQSLKLDTVDIATSAIQELIKEYNNDHQKQDNSGVLSTLDRDLRKKLH</sequence>
<dbReference type="RefSeq" id="WP_045805182.1">
    <property type="nucleotide sequence ID" value="NZ_LANU01000003.1"/>
</dbReference>
<comment type="caution">
    <text evidence="2">The sequence shown here is derived from an EMBL/GenBank/DDBJ whole genome shotgun (WGS) entry which is preliminary data.</text>
</comment>
<accession>A0A0F3N6U3</accession>
<evidence type="ECO:0000256" key="1">
    <source>
        <dbReference type="SAM" id="Phobius"/>
    </source>
</evidence>
<keyword evidence="1" id="KW-1133">Transmembrane helix</keyword>
<keyword evidence="1" id="KW-0812">Transmembrane</keyword>
<keyword evidence="1" id="KW-0472">Membrane</keyword>
<name>A0A0F3N6U3_9RICK</name>
<evidence type="ECO:0000313" key="3">
    <source>
        <dbReference type="Proteomes" id="UP000033546"/>
    </source>
</evidence>
<dbReference type="AlphaFoldDB" id="A0A0F3N6U3"/>
<reference evidence="2 3" key="1">
    <citation type="submission" date="2015-02" db="EMBL/GenBank/DDBJ databases">
        <title>Genome Sequencing of Rickettsiales.</title>
        <authorList>
            <person name="Daugherty S.C."/>
            <person name="Su Q."/>
            <person name="Abolude K."/>
            <person name="Beier-Sexton M."/>
            <person name="Carlyon J.A."/>
            <person name="Carter R."/>
            <person name="Day N.P."/>
            <person name="Dumler S.J."/>
            <person name="Dyachenko V."/>
            <person name="Godinez A."/>
            <person name="Kurtti T.J."/>
            <person name="Lichay M."/>
            <person name="Mullins K.E."/>
            <person name="Ott S."/>
            <person name="Pappas-Brown V."/>
            <person name="Paris D.H."/>
            <person name="Patel P."/>
            <person name="Richards A.L."/>
            <person name="Sadzewicz L."/>
            <person name="Sears K."/>
            <person name="Seidman D."/>
            <person name="Sengamalay N."/>
            <person name="Stenos J."/>
            <person name="Tallon L.J."/>
            <person name="Vincent G."/>
            <person name="Fraser C.M."/>
            <person name="Munderloh U."/>
            <person name="Dunning-Hotopp J.C."/>
        </authorList>
    </citation>
    <scope>NUCLEOTIDE SEQUENCE [LARGE SCALE GENOMIC DNA]</scope>
    <source>
        <strain evidence="2 3">EmCRT</strain>
    </source>
</reference>
<dbReference type="PATRIC" id="fig|1359167.3.peg.871"/>
<gene>
    <name evidence="2" type="ORF">EMUCRT_0905</name>
</gene>
<organism evidence="2 3">
    <name type="scientific">Ehrlichia cf. muris str. EmCRT</name>
    <dbReference type="NCBI Taxonomy" id="1359167"/>
    <lineage>
        <taxon>Bacteria</taxon>
        <taxon>Pseudomonadati</taxon>
        <taxon>Pseudomonadota</taxon>
        <taxon>Alphaproteobacteria</taxon>
        <taxon>Rickettsiales</taxon>
        <taxon>Anaplasmataceae</taxon>
        <taxon>Ehrlichia</taxon>
    </lineage>
</organism>
<dbReference type="Proteomes" id="UP000033546">
    <property type="component" value="Unassembled WGS sequence"/>
</dbReference>
<evidence type="ECO:0000313" key="2">
    <source>
        <dbReference type="EMBL" id="KJV63451.1"/>
    </source>
</evidence>
<proteinExistence type="predicted"/>
<protein>
    <submittedName>
        <fullName evidence="2">Putative aTP synthase F0, B chain</fullName>
    </submittedName>
</protein>
<dbReference type="EMBL" id="LANU01000003">
    <property type="protein sequence ID" value="KJV63451.1"/>
    <property type="molecule type" value="Genomic_DNA"/>
</dbReference>